<dbReference type="RefSeq" id="WP_170095286.1">
    <property type="nucleotide sequence ID" value="NZ_WOYG01000001.1"/>
</dbReference>
<evidence type="ECO:0000313" key="2">
    <source>
        <dbReference type="EMBL" id="NLV11636.1"/>
    </source>
</evidence>
<evidence type="ECO:0000256" key="1">
    <source>
        <dbReference type="SAM" id="MobiDB-lite"/>
    </source>
</evidence>
<dbReference type="EMBL" id="WOYG01000001">
    <property type="protein sequence ID" value="NLV11636.1"/>
    <property type="molecule type" value="Genomic_DNA"/>
</dbReference>
<dbReference type="PROSITE" id="PS51257">
    <property type="entry name" value="PROKAR_LIPOPROTEIN"/>
    <property type="match status" value="1"/>
</dbReference>
<dbReference type="OrthoDB" id="169107at2157"/>
<comment type="caution">
    <text evidence="2">The sequence shown here is derived from an EMBL/GenBank/DDBJ whole genome shotgun (WGS) entry which is preliminary data.</text>
</comment>
<reference evidence="2" key="1">
    <citation type="submission" date="2019-12" db="EMBL/GenBank/DDBJ databases">
        <title>Whole-genome sequence of Halomicrobium mukohataei pws1.</title>
        <authorList>
            <person name="Verma D.K."/>
            <person name="Gopal K."/>
            <person name="Prasad E.S."/>
        </authorList>
    </citation>
    <scope>NUCLEOTIDE SEQUENCE</scope>
    <source>
        <strain evidence="2">Pws1</strain>
    </source>
</reference>
<protein>
    <submittedName>
        <fullName evidence="2">Uncharacterized protein</fullName>
    </submittedName>
</protein>
<feature type="region of interest" description="Disordered" evidence="1">
    <location>
        <begin position="18"/>
        <end position="44"/>
    </location>
</feature>
<dbReference type="AlphaFoldDB" id="A0A847UGM4"/>
<proteinExistence type="predicted"/>
<feature type="compositionally biased region" description="Polar residues" evidence="1">
    <location>
        <begin position="20"/>
        <end position="29"/>
    </location>
</feature>
<organism evidence="2 3">
    <name type="scientific">Halomicrobium mukohataei</name>
    <dbReference type="NCBI Taxonomy" id="57705"/>
    <lineage>
        <taxon>Archaea</taxon>
        <taxon>Methanobacteriati</taxon>
        <taxon>Methanobacteriota</taxon>
        <taxon>Stenosarchaea group</taxon>
        <taxon>Halobacteria</taxon>
        <taxon>Halobacteriales</taxon>
        <taxon>Haloarculaceae</taxon>
        <taxon>Halomicrobium</taxon>
    </lineage>
</organism>
<dbReference type="Proteomes" id="UP000608662">
    <property type="component" value="Unassembled WGS sequence"/>
</dbReference>
<name>A0A847UGM4_9EURY</name>
<sequence length="316" mass="33011">MERRAFLTTIGVGLTAASGCLSSGSANSQTTDPSTDTTESTERDRFEATLVETDETVERTVGTGALEERGRRRPHRVAVTNSGDEPKQVTVSLERSGTTVLDEVFTLRSAATVGVALTELGSYDLTVTVPAADATETISLGPDRFTCNVTKTSIGIQDGGALDVLSTSTRMACPGVVTERVSADAVASRTLGDASTDEDPEETTHGVALRNESDRTWTARLLVDSDAGPLFDGVYTVAPGGRVRLTLAERGSYSVSFDVLETGGTATEPVPSSSFDCNESSTRATIDADGELSVSTMTTLVACPESTPDTTTNSSS</sequence>
<accession>A0A847UGM4</accession>
<gene>
    <name evidence="2" type="ORF">GOC74_17070</name>
</gene>
<evidence type="ECO:0000313" key="3">
    <source>
        <dbReference type="Proteomes" id="UP000608662"/>
    </source>
</evidence>